<dbReference type="EMBL" id="BLLF01009628">
    <property type="protein sequence ID" value="GFH33779.1"/>
    <property type="molecule type" value="Genomic_DNA"/>
</dbReference>
<accession>A0A6A0ALI2</accession>
<dbReference type="Proteomes" id="UP000485058">
    <property type="component" value="Unassembled WGS sequence"/>
</dbReference>
<keyword evidence="3" id="KW-1185">Reference proteome</keyword>
<name>A0A6A0ALI2_HAELA</name>
<protein>
    <submittedName>
        <fullName evidence="2">Uncharacterized protein</fullName>
    </submittedName>
</protein>
<feature type="non-terminal residue" evidence="2">
    <location>
        <position position="108"/>
    </location>
</feature>
<reference evidence="2 3" key="1">
    <citation type="submission" date="2020-02" db="EMBL/GenBank/DDBJ databases">
        <title>Draft genome sequence of Haematococcus lacustris strain NIES-144.</title>
        <authorList>
            <person name="Morimoto D."/>
            <person name="Nakagawa S."/>
            <person name="Yoshida T."/>
            <person name="Sawayama S."/>
        </authorList>
    </citation>
    <scope>NUCLEOTIDE SEQUENCE [LARGE SCALE GENOMIC DNA]</scope>
    <source>
        <strain evidence="2 3">NIES-144</strain>
    </source>
</reference>
<gene>
    <name evidence="2" type="ORF">HaLaN_33199</name>
</gene>
<evidence type="ECO:0000256" key="1">
    <source>
        <dbReference type="SAM" id="MobiDB-lite"/>
    </source>
</evidence>
<dbReference type="AlphaFoldDB" id="A0A6A0ALI2"/>
<comment type="caution">
    <text evidence="2">The sequence shown here is derived from an EMBL/GenBank/DDBJ whole genome shotgun (WGS) entry which is preliminary data.</text>
</comment>
<organism evidence="2 3">
    <name type="scientific">Haematococcus lacustris</name>
    <name type="common">Green alga</name>
    <name type="synonym">Haematococcus pluvialis</name>
    <dbReference type="NCBI Taxonomy" id="44745"/>
    <lineage>
        <taxon>Eukaryota</taxon>
        <taxon>Viridiplantae</taxon>
        <taxon>Chlorophyta</taxon>
        <taxon>core chlorophytes</taxon>
        <taxon>Chlorophyceae</taxon>
        <taxon>CS clade</taxon>
        <taxon>Chlamydomonadales</taxon>
        <taxon>Haematococcaceae</taxon>
        <taxon>Haematococcus</taxon>
    </lineage>
</organism>
<proteinExistence type="predicted"/>
<sequence>METDGVSVHTDWGGHRPRCHPGSQRSLWDERSGQLVADQLARWKLTKGQAPPPAPGSSKLSRHIPGGQPEAHYCHPGHLGCGVGGVPGPQVGTAAAEAVQSPGPGAGA</sequence>
<evidence type="ECO:0000313" key="2">
    <source>
        <dbReference type="EMBL" id="GFH33779.1"/>
    </source>
</evidence>
<feature type="region of interest" description="Disordered" evidence="1">
    <location>
        <begin position="45"/>
        <end position="108"/>
    </location>
</feature>
<evidence type="ECO:0000313" key="3">
    <source>
        <dbReference type="Proteomes" id="UP000485058"/>
    </source>
</evidence>
<feature type="region of interest" description="Disordered" evidence="1">
    <location>
        <begin position="1"/>
        <end position="29"/>
    </location>
</feature>